<dbReference type="EMBL" id="CP002987">
    <property type="protein sequence ID" value="AFA49386.1"/>
    <property type="molecule type" value="Genomic_DNA"/>
</dbReference>
<dbReference type="RefSeq" id="WP_014356986.1">
    <property type="nucleotide sequence ID" value="NC_016894.1"/>
</dbReference>
<evidence type="ECO:0000313" key="2">
    <source>
        <dbReference type="Proteomes" id="UP000007177"/>
    </source>
</evidence>
<proteinExistence type="predicted"/>
<dbReference type="Gene3D" id="3.30.420.40">
    <property type="match status" value="2"/>
</dbReference>
<dbReference type="AlphaFoldDB" id="H6LEU3"/>
<protein>
    <recommendedName>
        <fullName evidence="3">Type IV pilus assembly protein PilM</fullName>
    </recommendedName>
</protein>
<name>H6LEU3_ACEWD</name>
<dbReference type="HOGENOM" id="CLU_862280_0_0_9"/>
<reference evidence="2" key="1">
    <citation type="submission" date="2011-07" db="EMBL/GenBank/DDBJ databases">
        <title>Complete genome sequence of Acetobacterium woodii.</title>
        <authorList>
            <person name="Poehlein A."/>
            <person name="Schmidt S."/>
            <person name="Kaster A.-K."/>
            <person name="Goenrich M."/>
            <person name="Vollmers J."/>
            <person name="Thuermer A."/>
            <person name="Gottschalk G."/>
            <person name="Thauer R.K."/>
            <person name="Daniel R."/>
            <person name="Mueller V."/>
        </authorList>
    </citation>
    <scope>NUCLEOTIDE SEQUENCE [LARGE SCALE GENOMIC DNA]</scope>
    <source>
        <strain evidence="2">ATCC 29683 / DSM 1030 / JCM 2381 / KCTC 1655 / WB1</strain>
    </source>
</reference>
<organism evidence="1 2">
    <name type="scientific">Acetobacterium woodii (strain ATCC 29683 / DSM 1030 / JCM 2381 / KCTC 1655 / WB1)</name>
    <dbReference type="NCBI Taxonomy" id="931626"/>
    <lineage>
        <taxon>Bacteria</taxon>
        <taxon>Bacillati</taxon>
        <taxon>Bacillota</taxon>
        <taxon>Clostridia</taxon>
        <taxon>Eubacteriales</taxon>
        <taxon>Eubacteriaceae</taxon>
        <taxon>Acetobacterium</taxon>
    </lineage>
</organism>
<dbReference type="STRING" id="931626.Awo_c26300"/>
<reference evidence="1 2" key="2">
    <citation type="journal article" date="2012" name="PLoS ONE">
        <title>An ancient pathway combining carbon dioxide fixation with the generation and utilization of a sodium ion gradient for ATP synthesis.</title>
        <authorList>
            <person name="Poehlein A."/>
            <person name="Schmidt S."/>
            <person name="Kaster A.K."/>
            <person name="Goenrich M."/>
            <person name="Vollmers J."/>
            <person name="Thurmer A."/>
            <person name="Bertsch J."/>
            <person name="Schuchmann K."/>
            <person name="Voigt B."/>
            <person name="Hecker M."/>
            <person name="Daniel R."/>
            <person name="Thauer R.K."/>
            <person name="Gottschalk G."/>
            <person name="Muller V."/>
        </authorList>
    </citation>
    <scope>NUCLEOTIDE SEQUENCE [LARGE SCALE GENOMIC DNA]</scope>
    <source>
        <strain evidence="2">ATCC 29683 / DSM 1030 / JCM 2381 / KCTC 1655 / WB1</strain>
    </source>
</reference>
<dbReference type="Proteomes" id="UP000007177">
    <property type="component" value="Chromosome"/>
</dbReference>
<evidence type="ECO:0000313" key="1">
    <source>
        <dbReference type="EMBL" id="AFA49386.1"/>
    </source>
</evidence>
<sequence>MKKQKKLWVVDLGKAVTKIAWGFPTTNGTLQVAGLVIEKTPKGLWPEDQPQKKPGLEAFLRPLLKEYQRQDEMMVIINHNEMIVVTVTFPKMTLQEIEAAIFWKIKLLITGNVEAWRIDFVAKEGIQRYEYLGIDAPKVAVCGVGIEKFRLSWYVKVFKKIGITLKSIVPQLYTLTSLIDQEINNSILIIDMAKTCTRFLYYNDGSLIENSCLALEPEWDGEMYLQQIIRAVDEIVQSPLRRAEGNKNIAIYLMGGESLHAGVLDYLNNGIGKNIWPIDLIWAERADIILPQLLTKSELCLITPCLCALIKWSQTKVAGGSP</sequence>
<accession>H6LEU3</accession>
<keyword evidence="2" id="KW-1185">Reference proteome</keyword>
<dbReference type="KEGG" id="awo:Awo_c26300"/>
<dbReference type="OrthoDB" id="1777558at2"/>
<dbReference type="Gene3D" id="3.30.1490.300">
    <property type="match status" value="1"/>
</dbReference>
<evidence type="ECO:0008006" key="3">
    <source>
        <dbReference type="Google" id="ProtNLM"/>
    </source>
</evidence>
<gene>
    <name evidence="1" type="ordered locus">Awo_c26300</name>
</gene>